<evidence type="ECO:0008006" key="5">
    <source>
        <dbReference type="Google" id="ProtNLM"/>
    </source>
</evidence>
<keyword evidence="2" id="KW-0732">Signal</keyword>
<feature type="region of interest" description="Disordered" evidence="1">
    <location>
        <begin position="26"/>
        <end position="66"/>
    </location>
</feature>
<keyword evidence="4" id="KW-1185">Reference proteome</keyword>
<dbReference type="PROSITE" id="PS51257">
    <property type="entry name" value="PROKAR_LIPOPROTEIN"/>
    <property type="match status" value="1"/>
</dbReference>
<dbReference type="EMBL" id="CP011541">
    <property type="protein sequence ID" value="AKK01984.1"/>
    <property type="molecule type" value="Genomic_DNA"/>
</dbReference>
<feature type="signal peptide" evidence="2">
    <location>
        <begin position="1"/>
        <end position="25"/>
    </location>
</feature>
<sequence>MKTRNALRNLGFAGALVAISLGTVACGDNGDSKTSETTAPAMSSEMMKPSDSMMKTSEMMKPSDSMMMSTDKMAPAMSSEMMQPSDKMMQPSDSMMMTSEMMKH</sequence>
<gene>
    <name evidence="3" type="ORF">CEPID_00450</name>
</gene>
<dbReference type="KEGG" id="cei:CEPID_00450"/>
<accession>A0A0G3GLE7</accession>
<evidence type="ECO:0000313" key="3">
    <source>
        <dbReference type="EMBL" id="AKK01984.1"/>
    </source>
</evidence>
<evidence type="ECO:0000256" key="1">
    <source>
        <dbReference type="SAM" id="MobiDB-lite"/>
    </source>
</evidence>
<reference evidence="3 4" key="1">
    <citation type="submission" date="2015-05" db="EMBL/GenBank/DDBJ databases">
        <title>Complete genome sequence of Corynebacterium epidermidicanis DSM 45586, isolated from the skin of a dog suffering from pruritus.</title>
        <authorList>
            <person name="Ruckert C."/>
            <person name="Albersmeier A."/>
            <person name="Winkler A."/>
            <person name="Tauch A."/>
        </authorList>
    </citation>
    <scope>NUCLEOTIDE SEQUENCE [LARGE SCALE GENOMIC DNA]</scope>
    <source>
        <strain evidence="3 4">DSM 45586</strain>
    </source>
</reference>
<name>A0A0G3GLE7_9CORY</name>
<dbReference type="RefSeq" id="WP_047239293.1">
    <property type="nucleotide sequence ID" value="NZ_CP011541.1"/>
</dbReference>
<proteinExistence type="predicted"/>
<dbReference type="Proteomes" id="UP000035368">
    <property type="component" value="Chromosome"/>
</dbReference>
<dbReference type="AlphaFoldDB" id="A0A0G3GLE7"/>
<feature type="chain" id="PRO_5039141465" description="Pentapeptide MXKDX repeat protein" evidence="2">
    <location>
        <begin position="26"/>
        <end position="104"/>
    </location>
</feature>
<organism evidence="3 4">
    <name type="scientific">Corynebacterium epidermidicanis</name>
    <dbReference type="NCBI Taxonomy" id="1050174"/>
    <lineage>
        <taxon>Bacteria</taxon>
        <taxon>Bacillati</taxon>
        <taxon>Actinomycetota</taxon>
        <taxon>Actinomycetes</taxon>
        <taxon>Mycobacteriales</taxon>
        <taxon>Corynebacteriaceae</taxon>
        <taxon>Corynebacterium</taxon>
    </lineage>
</organism>
<evidence type="ECO:0000313" key="4">
    <source>
        <dbReference type="Proteomes" id="UP000035368"/>
    </source>
</evidence>
<evidence type="ECO:0000256" key="2">
    <source>
        <dbReference type="SAM" id="SignalP"/>
    </source>
</evidence>
<dbReference type="STRING" id="1050174.CEPID_00450"/>
<protein>
    <recommendedName>
        <fullName evidence="5">Pentapeptide MXKDX repeat protein</fullName>
    </recommendedName>
</protein>